<dbReference type="STRING" id="341663.Q0CS77"/>
<dbReference type="Proteomes" id="UP000007963">
    <property type="component" value="Unassembled WGS sequence"/>
</dbReference>
<evidence type="ECO:0000256" key="3">
    <source>
        <dbReference type="ARBA" id="ARBA00022723"/>
    </source>
</evidence>
<dbReference type="SUPFAM" id="SSF48264">
    <property type="entry name" value="Cytochrome P450"/>
    <property type="match status" value="1"/>
</dbReference>
<dbReference type="InterPro" id="IPR002403">
    <property type="entry name" value="Cyt_P450_E_grp-IV"/>
</dbReference>
<evidence type="ECO:0000313" key="10">
    <source>
        <dbReference type="Proteomes" id="UP000007963"/>
    </source>
</evidence>
<dbReference type="PRINTS" id="PR00465">
    <property type="entry name" value="EP450IV"/>
</dbReference>
<evidence type="ECO:0000256" key="6">
    <source>
        <dbReference type="ARBA" id="ARBA00023033"/>
    </source>
</evidence>
<feature type="region of interest" description="Disordered" evidence="8">
    <location>
        <begin position="473"/>
        <end position="492"/>
    </location>
</feature>
<dbReference type="GO" id="GO:0020037">
    <property type="term" value="F:heme binding"/>
    <property type="evidence" value="ECO:0007669"/>
    <property type="project" value="InterPro"/>
</dbReference>
<keyword evidence="6" id="KW-0503">Monooxygenase</keyword>
<feature type="binding site" description="axial binding residue" evidence="7">
    <location>
        <position position="543"/>
    </location>
    <ligand>
        <name>heme</name>
        <dbReference type="ChEBI" id="CHEBI:30413"/>
    </ligand>
    <ligandPart>
        <name>Fe</name>
        <dbReference type="ChEBI" id="CHEBI:18248"/>
    </ligandPart>
</feature>
<evidence type="ECO:0000256" key="2">
    <source>
        <dbReference type="ARBA" id="ARBA00010617"/>
    </source>
</evidence>
<protein>
    <recommendedName>
        <fullName evidence="11">Cytochrome P450</fullName>
    </recommendedName>
</protein>
<keyword evidence="7" id="KW-0349">Heme</keyword>
<keyword evidence="3 7" id="KW-0479">Metal-binding</keyword>
<dbReference type="PANTHER" id="PTHR24305:SF232">
    <property type="entry name" value="P450, PUTATIVE (EUROFUNG)-RELATED"/>
    <property type="match status" value="1"/>
</dbReference>
<sequence length="598" mass="67173">MVITLPVRASQSPSQREIVWYILSCLFAWLLYKFSLLCLPTPFHDIPHNEGTTRTIFGDLASMLSEVSKSNDIFTWLLRQTQKANSPLYQVFIRPFGRPSILLSDYWEATDIVLHRSREFDRTPYTADVFSGVLPNHHIHMPTGPEWKAHRRLLQDLMTPNFLNNTAAPAIYDRALELVDLWDAKARLAAGRPFFAAEDIHNTALDAVLSFSFGGAFPHSATRPQLELLSTLYMEAVHRNDTPLDRPAEFPQASPPDCIKAILDITGAFEYTKSSIFPRLMWFLASKTPRVRHAVRTKDNFVLRELQGATHRLVWKDSDADHTWAQSAVDLIVDRERKYAEREGRSPNFFGSAIRDEVFGFVLAGHDTTSTTIAWGIKLLADNPDAQTNLRLALKNALLEAAASNRLPLCSEVIRTSIPYLDATIEEILRCAPTVPAVDRVALNDTVLLGHSIPKGTSIFLMNKGASFFSPPHEIEDEKRSPSARAAKNKGHHAWDPETLDIFLPERWLVASEEQASAVGTANVVFDPAAGPAMPFGGGPRGCWGRRLAYLEMRLIFALMVWRFELLGCPKELSGYDAFDGLVHKPKDCFVRLKRIES</sequence>
<dbReference type="GeneID" id="4317513"/>
<dbReference type="GO" id="GO:0004497">
    <property type="term" value="F:monooxygenase activity"/>
    <property type="evidence" value="ECO:0007669"/>
    <property type="project" value="UniProtKB-KW"/>
</dbReference>
<dbReference type="CDD" id="cd20622">
    <property type="entry name" value="CYP_TRI13-like"/>
    <property type="match status" value="1"/>
</dbReference>
<comment type="similarity">
    <text evidence="2">Belongs to the cytochrome P450 family.</text>
</comment>
<dbReference type="GO" id="GO:0016705">
    <property type="term" value="F:oxidoreductase activity, acting on paired donors, with incorporation or reduction of molecular oxygen"/>
    <property type="evidence" value="ECO:0007669"/>
    <property type="project" value="InterPro"/>
</dbReference>
<dbReference type="OMA" id="STTMCWG"/>
<evidence type="ECO:0000313" key="9">
    <source>
        <dbReference type="EMBL" id="EAU36731.1"/>
    </source>
</evidence>
<dbReference type="RefSeq" id="XP_001212635.1">
    <property type="nucleotide sequence ID" value="XM_001212635.1"/>
</dbReference>
<keyword evidence="5 7" id="KW-0408">Iron</keyword>
<evidence type="ECO:0000256" key="1">
    <source>
        <dbReference type="ARBA" id="ARBA00001971"/>
    </source>
</evidence>
<dbReference type="Gene3D" id="1.10.630.10">
    <property type="entry name" value="Cytochrome P450"/>
    <property type="match status" value="1"/>
</dbReference>
<dbReference type="Pfam" id="PF00067">
    <property type="entry name" value="p450"/>
    <property type="match status" value="2"/>
</dbReference>
<dbReference type="PANTHER" id="PTHR24305">
    <property type="entry name" value="CYTOCHROME P450"/>
    <property type="match status" value="1"/>
</dbReference>
<evidence type="ECO:0000256" key="7">
    <source>
        <dbReference type="PIRSR" id="PIRSR602403-1"/>
    </source>
</evidence>
<dbReference type="PRINTS" id="PR00385">
    <property type="entry name" value="P450"/>
</dbReference>
<dbReference type="InterPro" id="IPR001128">
    <property type="entry name" value="Cyt_P450"/>
</dbReference>
<reference evidence="10" key="1">
    <citation type="submission" date="2005-09" db="EMBL/GenBank/DDBJ databases">
        <title>Annotation of the Aspergillus terreus NIH2624 genome.</title>
        <authorList>
            <person name="Birren B.W."/>
            <person name="Lander E.S."/>
            <person name="Galagan J.E."/>
            <person name="Nusbaum C."/>
            <person name="Devon K."/>
            <person name="Henn M."/>
            <person name="Ma L.-J."/>
            <person name="Jaffe D.B."/>
            <person name="Butler J."/>
            <person name="Alvarez P."/>
            <person name="Gnerre S."/>
            <person name="Grabherr M."/>
            <person name="Kleber M."/>
            <person name="Mauceli E.W."/>
            <person name="Brockman W."/>
            <person name="Rounsley S."/>
            <person name="Young S.K."/>
            <person name="LaButti K."/>
            <person name="Pushparaj V."/>
            <person name="DeCaprio D."/>
            <person name="Crawford M."/>
            <person name="Koehrsen M."/>
            <person name="Engels R."/>
            <person name="Montgomery P."/>
            <person name="Pearson M."/>
            <person name="Howarth C."/>
            <person name="Larson L."/>
            <person name="Luoma S."/>
            <person name="White J."/>
            <person name="Alvarado L."/>
            <person name="Kodira C.D."/>
            <person name="Zeng Q."/>
            <person name="Oleary S."/>
            <person name="Yandava C."/>
            <person name="Denning D.W."/>
            <person name="Nierman W.C."/>
            <person name="Milne T."/>
            <person name="Madden K."/>
        </authorList>
    </citation>
    <scope>NUCLEOTIDE SEQUENCE [LARGE SCALE GENOMIC DNA]</scope>
    <source>
        <strain evidence="10">NIH 2624 / FGSC A1156</strain>
    </source>
</reference>
<dbReference type="eggNOG" id="KOG0157">
    <property type="taxonomic scope" value="Eukaryota"/>
</dbReference>
<dbReference type="HOGENOM" id="CLU_025001_1_0_1"/>
<dbReference type="GO" id="GO:0005506">
    <property type="term" value="F:iron ion binding"/>
    <property type="evidence" value="ECO:0007669"/>
    <property type="project" value="InterPro"/>
</dbReference>
<comment type="cofactor">
    <cofactor evidence="1 7">
        <name>heme</name>
        <dbReference type="ChEBI" id="CHEBI:30413"/>
    </cofactor>
</comment>
<organism evidence="9 10">
    <name type="scientific">Aspergillus terreus (strain NIH 2624 / FGSC A1156)</name>
    <dbReference type="NCBI Taxonomy" id="341663"/>
    <lineage>
        <taxon>Eukaryota</taxon>
        <taxon>Fungi</taxon>
        <taxon>Dikarya</taxon>
        <taxon>Ascomycota</taxon>
        <taxon>Pezizomycotina</taxon>
        <taxon>Eurotiomycetes</taxon>
        <taxon>Eurotiomycetidae</taxon>
        <taxon>Eurotiales</taxon>
        <taxon>Aspergillaceae</taxon>
        <taxon>Aspergillus</taxon>
        <taxon>Aspergillus subgen. Circumdati</taxon>
    </lineage>
</organism>
<gene>
    <name evidence="9" type="ORF">ATEG_03457</name>
</gene>
<dbReference type="VEuPathDB" id="FungiDB:ATEG_03457"/>
<evidence type="ECO:0000256" key="5">
    <source>
        <dbReference type="ARBA" id="ARBA00023004"/>
    </source>
</evidence>
<evidence type="ECO:0000256" key="4">
    <source>
        <dbReference type="ARBA" id="ARBA00023002"/>
    </source>
</evidence>
<dbReference type="OrthoDB" id="1470350at2759"/>
<keyword evidence="4" id="KW-0560">Oxidoreductase</keyword>
<evidence type="ECO:0000256" key="8">
    <source>
        <dbReference type="SAM" id="MobiDB-lite"/>
    </source>
</evidence>
<evidence type="ECO:0008006" key="11">
    <source>
        <dbReference type="Google" id="ProtNLM"/>
    </source>
</evidence>
<dbReference type="InterPro" id="IPR036396">
    <property type="entry name" value="Cyt_P450_sf"/>
</dbReference>
<proteinExistence type="inferred from homology"/>
<dbReference type="EMBL" id="CH476597">
    <property type="protein sequence ID" value="EAU36731.1"/>
    <property type="molecule type" value="Genomic_DNA"/>
</dbReference>
<name>Q0CS77_ASPTN</name>
<accession>Q0CS77</accession>
<dbReference type="InterPro" id="IPR050121">
    <property type="entry name" value="Cytochrome_P450_monoxygenase"/>
</dbReference>
<dbReference type="AlphaFoldDB" id="Q0CS77"/>